<keyword evidence="2" id="KW-0812">Transmembrane</keyword>
<feature type="transmembrane region" description="Helical" evidence="2">
    <location>
        <begin position="74"/>
        <end position="96"/>
    </location>
</feature>
<keyword evidence="2" id="KW-0472">Membrane</keyword>
<dbReference type="RefSeq" id="WP_207989596.1">
    <property type="nucleotide sequence ID" value="NZ_CP071794.1"/>
</dbReference>
<evidence type="ECO:0000313" key="4">
    <source>
        <dbReference type="Proteomes" id="UP000663923"/>
    </source>
</evidence>
<dbReference type="Proteomes" id="UP000663923">
    <property type="component" value="Chromosome"/>
</dbReference>
<evidence type="ECO:0000313" key="3">
    <source>
        <dbReference type="EMBL" id="QTD57261.1"/>
    </source>
</evidence>
<evidence type="ECO:0000256" key="1">
    <source>
        <dbReference type="SAM" id="MobiDB-lite"/>
    </source>
</evidence>
<gene>
    <name evidence="3" type="ORF">J4G78_06925</name>
</gene>
<accession>A0ABX7T6P8</accession>
<dbReference type="EMBL" id="CP071794">
    <property type="protein sequence ID" value="QTD57261.1"/>
    <property type="molecule type" value="Genomic_DNA"/>
</dbReference>
<name>A0ABX7T6P8_9SPHN</name>
<keyword evidence="4" id="KW-1185">Reference proteome</keyword>
<feature type="transmembrane region" description="Helical" evidence="2">
    <location>
        <begin position="43"/>
        <end position="68"/>
    </location>
</feature>
<evidence type="ECO:0000256" key="2">
    <source>
        <dbReference type="SAM" id="Phobius"/>
    </source>
</evidence>
<feature type="region of interest" description="Disordered" evidence="1">
    <location>
        <begin position="1"/>
        <end position="25"/>
    </location>
</feature>
<keyword evidence="2" id="KW-1133">Transmembrane helix</keyword>
<reference evidence="3 4" key="1">
    <citation type="submission" date="2021-03" db="EMBL/GenBank/DDBJ databases">
        <title>Complete genome of Parasphingorhabdus_sp.JHSY0214.</title>
        <authorList>
            <person name="Yoo J.H."/>
            <person name="Bae J.W."/>
        </authorList>
    </citation>
    <scope>NUCLEOTIDE SEQUENCE [LARGE SCALE GENOMIC DNA]</scope>
    <source>
        <strain evidence="3 4">JHSY0214</strain>
    </source>
</reference>
<proteinExistence type="predicted"/>
<sequence>MKSHGEPRENEALREAFKNEKREAESTDRAQHSFFETLKPENAYVVVILKYLAIIVIALPLALIIFVSEYQPDWGSTAIILALLIESLAIAAMIAVERIEGLVGKWRLVLPWESGSISHLRISVLHFFPAKSQKH</sequence>
<organism evidence="3 4">
    <name type="scientific">Parasphingorhabdus cellanae</name>
    <dbReference type="NCBI Taxonomy" id="2806553"/>
    <lineage>
        <taxon>Bacteria</taxon>
        <taxon>Pseudomonadati</taxon>
        <taxon>Pseudomonadota</taxon>
        <taxon>Alphaproteobacteria</taxon>
        <taxon>Sphingomonadales</taxon>
        <taxon>Sphingomonadaceae</taxon>
        <taxon>Parasphingorhabdus</taxon>
    </lineage>
</organism>
<protein>
    <submittedName>
        <fullName evidence="3">Uncharacterized protein</fullName>
    </submittedName>
</protein>